<evidence type="ECO:0008006" key="16">
    <source>
        <dbReference type="Google" id="ProtNLM"/>
    </source>
</evidence>
<keyword evidence="5" id="KW-0479">Metal-binding</keyword>
<dbReference type="GO" id="GO:0006511">
    <property type="term" value="P:ubiquitin-dependent protein catabolic process"/>
    <property type="evidence" value="ECO:0007669"/>
    <property type="project" value="TreeGrafter"/>
</dbReference>
<dbReference type="SMART" id="SM00546">
    <property type="entry name" value="CUE"/>
    <property type="match status" value="1"/>
</dbReference>
<feature type="transmembrane region" description="Helical" evidence="11">
    <location>
        <begin position="141"/>
        <end position="158"/>
    </location>
</feature>
<dbReference type="CDD" id="cd16455">
    <property type="entry name" value="RING-H2_AMFR"/>
    <property type="match status" value="1"/>
</dbReference>
<feature type="transmembrane region" description="Helical" evidence="11">
    <location>
        <begin position="300"/>
        <end position="321"/>
    </location>
</feature>
<dbReference type="GO" id="GO:0070936">
    <property type="term" value="P:protein K48-linked ubiquitination"/>
    <property type="evidence" value="ECO:0007669"/>
    <property type="project" value="TreeGrafter"/>
</dbReference>
<sequence>MPAVFLDRLPLPSLQAYTVGSVLLLACSMHYAFQMTSQRVGLPNGTAVSHFAGASEVFVYEKNVTNIGLYPAQDSLFDVFVERTCVRRAIEVLYFMLQEPMCIWTLINMTYCFFILIGKVIQKLVFGDLRVSEQQHIKDKFWNFVFYKFIFIFGVMNVQFMDEVVLWCSWFSILGFLHLLAQLCKDRCEYLSFSPATPKWTHCRVFTLLLGILAISFSLFGICAFVGYHAGVNTFAFMAAECLLVFVRTLYVITRYVIYLLDASREGAWEKRASYVYYTELGFELLALVIDFLHHLHMLVWANIFLSMATLVIAMQLRCLFYDIKQRVKKYKNYLKIVKHMECNYPMASCEEIDKNNDACAICWDHLDIARKLPCGHLFHNSCLRSWLEQDTSCPTCRKALSDSTEKEYNVNSHVYDHGDILDREAGDSSNSHSRNQYFHFEGSQYVSWLPSFFGVPHPNANTEVHLSPEQMAQLDSMARQVQQMFPHMPISAIMEDLQVTDSVEVTVENILDGKLVPPPSFAGSYLQNIQDSNLQALDNSQGSMLMGKEQTCRGQFNYIDDAVFPPDSYDVEELDRFPDLMRMHIASPLGCRFSKSPQERERILARRKEELLKIARRKYLTKSQ</sequence>
<gene>
    <name evidence="14" type="ORF">JTE90_019178</name>
</gene>
<organism evidence="14 15">
    <name type="scientific">Oedothorax gibbosus</name>
    <dbReference type="NCBI Taxonomy" id="931172"/>
    <lineage>
        <taxon>Eukaryota</taxon>
        <taxon>Metazoa</taxon>
        <taxon>Ecdysozoa</taxon>
        <taxon>Arthropoda</taxon>
        <taxon>Chelicerata</taxon>
        <taxon>Arachnida</taxon>
        <taxon>Araneae</taxon>
        <taxon>Araneomorphae</taxon>
        <taxon>Entelegynae</taxon>
        <taxon>Araneoidea</taxon>
        <taxon>Linyphiidae</taxon>
        <taxon>Erigoninae</taxon>
        <taxon>Oedothorax</taxon>
    </lineage>
</organism>
<dbReference type="GO" id="GO:0030968">
    <property type="term" value="P:endoplasmic reticulum unfolded protein response"/>
    <property type="evidence" value="ECO:0007669"/>
    <property type="project" value="TreeGrafter"/>
</dbReference>
<dbReference type="GO" id="GO:0043130">
    <property type="term" value="F:ubiquitin binding"/>
    <property type="evidence" value="ECO:0007669"/>
    <property type="project" value="InterPro"/>
</dbReference>
<keyword evidence="7" id="KW-0862">Zinc</keyword>
<dbReference type="GO" id="GO:0005829">
    <property type="term" value="C:cytosol"/>
    <property type="evidence" value="ECO:0007669"/>
    <property type="project" value="TreeGrafter"/>
</dbReference>
<dbReference type="GO" id="GO:0061630">
    <property type="term" value="F:ubiquitin protein ligase activity"/>
    <property type="evidence" value="ECO:0007669"/>
    <property type="project" value="TreeGrafter"/>
</dbReference>
<proteinExistence type="predicted"/>
<dbReference type="Pfam" id="PF13639">
    <property type="entry name" value="zf-RING_2"/>
    <property type="match status" value="1"/>
</dbReference>
<dbReference type="Pfam" id="PF02845">
    <property type="entry name" value="CUE"/>
    <property type="match status" value="1"/>
</dbReference>
<dbReference type="Pfam" id="PF18442">
    <property type="entry name" value="G2BR"/>
    <property type="match status" value="1"/>
</dbReference>
<evidence type="ECO:0000256" key="7">
    <source>
        <dbReference type="ARBA" id="ARBA00022833"/>
    </source>
</evidence>
<dbReference type="InterPro" id="IPR013083">
    <property type="entry name" value="Znf_RING/FYVE/PHD"/>
</dbReference>
<dbReference type="Proteomes" id="UP000827092">
    <property type="component" value="Unassembled WGS sequence"/>
</dbReference>
<evidence type="ECO:0000256" key="4">
    <source>
        <dbReference type="ARBA" id="ARBA00022692"/>
    </source>
</evidence>
<dbReference type="InterPro" id="IPR003892">
    <property type="entry name" value="CUE"/>
</dbReference>
<keyword evidence="3" id="KW-0808">Transferase</keyword>
<dbReference type="Gene3D" id="1.10.8.10">
    <property type="entry name" value="DNA helicase RuvA subunit, C-terminal domain"/>
    <property type="match status" value="1"/>
</dbReference>
<dbReference type="GO" id="GO:0000151">
    <property type="term" value="C:ubiquitin ligase complex"/>
    <property type="evidence" value="ECO:0007669"/>
    <property type="project" value="TreeGrafter"/>
</dbReference>
<evidence type="ECO:0000256" key="1">
    <source>
        <dbReference type="ARBA" id="ARBA00004141"/>
    </source>
</evidence>
<dbReference type="PANTHER" id="PTHR15067:SF5">
    <property type="entry name" value="E3 UBIQUITIN-PROTEIN LIGASE AMFR"/>
    <property type="match status" value="1"/>
</dbReference>
<accession>A0AAV6USV4</accession>
<dbReference type="Gene3D" id="3.30.40.10">
    <property type="entry name" value="Zinc/RING finger domain, C3HC4 (zinc finger)"/>
    <property type="match status" value="1"/>
</dbReference>
<evidence type="ECO:0000259" key="12">
    <source>
        <dbReference type="PROSITE" id="PS50089"/>
    </source>
</evidence>
<dbReference type="FunFam" id="3.30.40.10:FF:000259">
    <property type="entry name" value="E3 ubiquitin protein ligase RIN2"/>
    <property type="match status" value="1"/>
</dbReference>
<dbReference type="AlphaFoldDB" id="A0AAV6USV4"/>
<feature type="domain" description="CUE" evidence="13">
    <location>
        <begin position="474"/>
        <end position="516"/>
    </location>
</feature>
<evidence type="ECO:0000256" key="10">
    <source>
        <dbReference type="PROSITE-ProRule" id="PRU00175"/>
    </source>
</evidence>
<reference evidence="14 15" key="1">
    <citation type="journal article" date="2022" name="Nat. Ecol. Evol.">
        <title>A masculinizing supergene underlies an exaggerated male reproductive morph in a spider.</title>
        <authorList>
            <person name="Hendrickx F."/>
            <person name="De Corte Z."/>
            <person name="Sonet G."/>
            <person name="Van Belleghem S.M."/>
            <person name="Kostlbacher S."/>
            <person name="Vangestel C."/>
        </authorList>
    </citation>
    <scope>NUCLEOTIDE SEQUENCE [LARGE SCALE GENOMIC DNA]</scope>
    <source>
        <strain evidence="14">W744_W776</strain>
    </source>
</reference>
<comment type="pathway">
    <text evidence="2">Protein modification; protein ubiquitination.</text>
</comment>
<feature type="transmembrane region" description="Helical" evidence="11">
    <location>
        <begin position="234"/>
        <end position="254"/>
    </location>
</feature>
<dbReference type="InterPro" id="IPR040675">
    <property type="entry name" value="AMFR_Ube2g2-bd"/>
</dbReference>
<evidence type="ECO:0000259" key="13">
    <source>
        <dbReference type="PROSITE" id="PS51140"/>
    </source>
</evidence>
<evidence type="ECO:0000313" key="14">
    <source>
        <dbReference type="EMBL" id="KAG8187289.1"/>
    </source>
</evidence>
<dbReference type="PANTHER" id="PTHR15067">
    <property type="entry name" value="E3 UBIQUITIN-PROTEIN LIGASE RNF8"/>
    <property type="match status" value="1"/>
</dbReference>
<dbReference type="CDD" id="cd14421">
    <property type="entry name" value="CUE_AMFR"/>
    <property type="match status" value="1"/>
</dbReference>
<feature type="transmembrane region" description="Helical" evidence="11">
    <location>
        <begin position="103"/>
        <end position="121"/>
    </location>
</feature>
<keyword evidence="9 11" id="KW-0472">Membrane</keyword>
<dbReference type="InterPro" id="IPR057992">
    <property type="entry name" value="TPR_SYVN1_N"/>
</dbReference>
<name>A0AAV6USV4_9ARAC</name>
<evidence type="ECO:0000256" key="11">
    <source>
        <dbReference type="SAM" id="Phobius"/>
    </source>
</evidence>
<keyword evidence="4 11" id="KW-0812">Transmembrane</keyword>
<dbReference type="GO" id="GO:0016020">
    <property type="term" value="C:membrane"/>
    <property type="evidence" value="ECO:0007669"/>
    <property type="project" value="UniProtKB-SubCell"/>
</dbReference>
<protein>
    <recommendedName>
        <fullName evidence="16">E3 ubiquitin-protein ligase AMFR</fullName>
    </recommendedName>
</protein>
<comment type="caution">
    <text evidence="14">The sequence shown here is derived from an EMBL/GenBank/DDBJ whole genome shotgun (WGS) entry which is preliminary data.</text>
</comment>
<dbReference type="SMART" id="SM00184">
    <property type="entry name" value="RING"/>
    <property type="match status" value="1"/>
</dbReference>
<evidence type="ECO:0000256" key="9">
    <source>
        <dbReference type="ARBA" id="ARBA00023136"/>
    </source>
</evidence>
<evidence type="ECO:0000256" key="6">
    <source>
        <dbReference type="ARBA" id="ARBA00022771"/>
    </source>
</evidence>
<keyword evidence="6 10" id="KW-0863">Zinc-finger</keyword>
<evidence type="ECO:0000313" key="15">
    <source>
        <dbReference type="Proteomes" id="UP000827092"/>
    </source>
</evidence>
<evidence type="ECO:0000256" key="3">
    <source>
        <dbReference type="ARBA" id="ARBA00022679"/>
    </source>
</evidence>
<dbReference type="EMBL" id="JAFNEN010000275">
    <property type="protein sequence ID" value="KAG8187289.1"/>
    <property type="molecule type" value="Genomic_DNA"/>
</dbReference>
<feature type="domain" description="RING-type" evidence="12">
    <location>
        <begin position="360"/>
        <end position="398"/>
    </location>
</feature>
<dbReference type="PROSITE" id="PS50089">
    <property type="entry name" value="ZF_RING_2"/>
    <property type="match status" value="1"/>
</dbReference>
<feature type="transmembrane region" description="Helical" evidence="11">
    <location>
        <begin position="164"/>
        <end position="184"/>
    </location>
</feature>
<dbReference type="GO" id="GO:0008270">
    <property type="term" value="F:zinc ion binding"/>
    <property type="evidence" value="ECO:0007669"/>
    <property type="project" value="UniProtKB-KW"/>
</dbReference>
<evidence type="ECO:0000256" key="2">
    <source>
        <dbReference type="ARBA" id="ARBA00004906"/>
    </source>
</evidence>
<keyword evidence="15" id="KW-1185">Reference proteome</keyword>
<evidence type="ECO:0000256" key="8">
    <source>
        <dbReference type="ARBA" id="ARBA00022989"/>
    </source>
</evidence>
<feature type="transmembrane region" description="Helical" evidence="11">
    <location>
        <begin position="275"/>
        <end position="294"/>
    </location>
</feature>
<dbReference type="InterPro" id="IPR001841">
    <property type="entry name" value="Znf_RING"/>
</dbReference>
<dbReference type="Pfam" id="PF25563">
    <property type="entry name" value="TPR_SYVN1_N"/>
    <property type="match status" value="1"/>
</dbReference>
<comment type="subcellular location">
    <subcellularLocation>
        <location evidence="1">Membrane</location>
        <topology evidence="1">Multi-pass membrane protein</topology>
    </subcellularLocation>
</comment>
<feature type="transmembrane region" description="Helical" evidence="11">
    <location>
        <begin position="205"/>
        <end position="228"/>
    </location>
</feature>
<evidence type="ECO:0000256" key="5">
    <source>
        <dbReference type="ARBA" id="ARBA00022723"/>
    </source>
</evidence>
<dbReference type="GO" id="GO:0005783">
    <property type="term" value="C:endoplasmic reticulum"/>
    <property type="evidence" value="ECO:0007669"/>
    <property type="project" value="TreeGrafter"/>
</dbReference>
<dbReference type="PROSITE" id="PS51140">
    <property type="entry name" value="CUE"/>
    <property type="match status" value="1"/>
</dbReference>
<keyword evidence="8 11" id="KW-1133">Transmembrane helix</keyword>
<dbReference type="SUPFAM" id="SSF57850">
    <property type="entry name" value="RING/U-box"/>
    <property type="match status" value="1"/>
</dbReference>